<reference evidence="3" key="1">
    <citation type="submission" date="2025-08" db="UniProtKB">
        <authorList>
            <consortium name="RefSeq"/>
        </authorList>
    </citation>
    <scope>IDENTIFICATION</scope>
    <source>
        <tissue evidence="3">Liver</tissue>
    </source>
</reference>
<dbReference type="CDD" id="cd08771">
    <property type="entry name" value="DLP_1"/>
    <property type="match status" value="1"/>
</dbReference>
<sequence length="312" mass="34641">MLRCRSRSLCLNCSERASFSPVLRAPSLKEIFCRIDCTKFAKRKMDNTQSPKRKKAKKEAENNFCSQYEEKVRPCIDLIDSLRALGVEKDLALPAIAVIGDQSSGKSSVLEALSGVALPRGIGIVTRCPLELKLKKTHNTNPTKWKGKIVYPETEADLKDPSEVEAAVRRAQNAIAGEGHAISNKLITLEISSPDVPDLTLIDLPGIIRVAVDDQPQDIGDQIMKLIKSYITKQETINLIVVPSNVDIATTEALKMAEMVDPQGERTLDMLIVACWKSGIASSAGERERDRQTDRHKEKNFPDTHMLFFSKL</sequence>
<dbReference type="InterPro" id="IPR030381">
    <property type="entry name" value="G_DYNAMIN_dom"/>
</dbReference>
<dbReference type="GO" id="GO:0051607">
    <property type="term" value="P:defense response to virus"/>
    <property type="evidence" value="ECO:0007669"/>
    <property type="project" value="TreeGrafter"/>
</dbReference>
<dbReference type="GO" id="GO:0098793">
    <property type="term" value="C:presynapse"/>
    <property type="evidence" value="ECO:0007669"/>
    <property type="project" value="GOC"/>
</dbReference>
<dbReference type="PANTHER" id="PTHR11566:SF231">
    <property type="entry name" value="INTERFERON-INDUCED GTP-BINDING PROTEIN MX"/>
    <property type="match status" value="1"/>
</dbReference>
<dbReference type="KEGG" id="pbi:103059761"/>
<keyword evidence="2" id="KW-1185">Reference proteome</keyword>
<proteinExistence type="predicted"/>
<name>A0A9F2R543_PYTBI</name>
<dbReference type="InterPro" id="IPR001401">
    <property type="entry name" value="Dynamin_GTPase"/>
</dbReference>
<organism evidence="2 3">
    <name type="scientific">Python bivittatus</name>
    <name type="common">Burmese python</name>
    <name type="synonym">Python molurus bivittatus</name>
    <dbReference type="NCBI Taxonomy" id="176946"/>
    <lineage>
        <taxon>Eukaryota</taxon>
        <taxon>Metazoa</taxon>
        <taxon>Chordata</taxon>
        <taxon>Craniata</taxon>
        <taxon>Vertebrata</taxon>
        <taxon>Euteleostomi</taxon>
        <taxon>Lepidosauria</taxon>
        <taxon>Squamata</taxon>
        <taxon>Bifurcata</taxon>
        <taxon>Unidentata</taxon>
        <taxon>Episquamata</taxon>
        <taxon>Toxicofera</taxon>
        <taxon>Serpentes</taxon>
        <taxon>Henophidia</taxon>
        <taxon>Pythonidae</taxon>
        <taxon>Python</taxon>
    </lineage>
</organism>
<dbReference type="GO" id="GO:0005886">
    <property type="term" value="C:plasma membrane"/>
    <property type="evidence" value="ECO:0007669"/>
    <property type="project" value="TreeGrafter"/>
</dbReference>
<dbReference type="Proteomes" id="UP000695026">
    <property type="component" value="Unplaced"/>
</dbReference>
<dbReference type="GO" id="GO:0031623">
    <property type="term" value="P:receptor internalization"/>
    <property type="evidence" value="ECO:0007669"/>
    <property type="project" value="TreeGrafter"/>
</dbReference>
<dbReference type="SUPFAM" id="SSF52540">
    <property type="entry name" value="P-loop containing nucleoside triphosphate hydrolases"/>
    <property type="match status" value="1"/>
</dbReference>
<dbReference type="PANTHER" id="PTHR11566">
    <property type="entry name" value="DYNAMIN"/>
    <property type="match status" value="1"/>
</dbReference>
<dbReference type="GeneID" id="103059761"/>
<evidence type="ECO:0000313" key="2">
    <source>
        <dbReference type="Proteomes" id="UP000695026"/>
    </source>
</evidence>
<dbReference type="Pfam" id="PF00350">
    <property type="entry name" value="Dynamin_N"/>
    <property type="match status" value="1"/>
</dbReference>
<dbReference type="OrthoDB" id="5061070at2759"/>
<dbReference type="GO" id="GO:0005737">
    <property type="term" value="C:cytoplasm"/>
    <property type="evidence" value="ECO:0007669"/>
    <property type="project" value="TreeGrafter"/>
</dbReference>
<dbReference type="PRINTS" id="PR00195">
    <property type="entry name" value="DYNAMIN"/>
</dbReference>
<dbReference type="RefSeq" id="XP_007436604.3">
    <property type="nucleotide sequence ID" value="XM_007436542.3"/>
</dbReference>
<dbReference type="GO" id="GO:0003924">
    <property type="term" value="F:GTPase activity"/>
    <property type="evidence" value="ECO:0007669"/>
    <property type="project" value="InterPro"/>
</dbReference>
<dbReference type="GO" id="GO:0016185">
    <property type="term" value="P:synaptic vesicle budding from presynaptic endocytic zone membrane"/>
    <property type="evidence" value="ECO:0007669"/>
    <property type="project" value="TreeGrafter"/>
</dbReference>
<dbReference type="InterPro" id="IPR045063">
    <property type="entry name" value="Dynamin_N"/>
</dbReference>
<dbReference type="Gene3D" id="3.40.50.300">
    <property type="entry name" value="P-loop containing nucleotide triphosphate hydrolases"/>
    <property type="match status" value="1"/>
</dbReference>
<dbReference type="GO" id="GO:0008017">
    <property type="term" value="F:microtubule binding"/>
    <property type="evidence" value="ECO:0007669"/>
    <property type="project" value="TreeGrafter"/>
</dbReference>
<evidence type="ECO:0000259" key="1">
    <source>
        <dbReference type="PROSITE" id="PS51718"/>
    </source>
</evidence>
<dbReference type="SMART" id="SM00053">
    <property type="entry name" value="DYNc"/>
    <property type="match status" value="1"/>
</dbReference>
<gene>
    <name evidence="3" type="primary">LOC103059761</name>
</gene>
<feature type="domain" description="Dynamin-type G" evidence="1">
    <location>
        <begin position="90"/>
        <end position="312"/>
    </location>
</feature>
<evidence type="ECO:0000313" key="3">
    <source>
        <dbReference type="RefSeq" id="XP_007436604.3"/>
    </source>
</evidence>
<dbReference type="GO" id="GO:0005525">
    <property type="term" value="F:GTP binding"/>
    <property type="evidence" value="ECO:0007669"/>
    <property type="project" value="InterPro"/>
</dbReference>
<dbReference type="GO" id="GO:0005874">
    <property type="term" value="C:microtubule"/>
    <property type="evidence" value="ECO:0007669"/>
    <property type="project" value="TreeGrafter"/>
</dbReference>
<dbReference type="AlphaFoldDB" id="A0A9F2R543"/>
<dbReference type="InterPro" id="IPR027417">
    <property type="entry name" value="P-loop_NTPase"/>
</dbReference>
<dbReference type="InterPro" id="IPR022812">
    <property type="entry name" value="Dynamin"/>
</dbReference>
<dbReference type="GO" id="GO:0005634">
    <property type="term" value="C:nucleus"/>
    <property type="evidence" value="ECO:0007669"/>
    <property type="project" value="TreeGrafter"/>
</dbReference>
<accession>A0A9F2R543</accession>
<dbReference type="PROSITE" id="PS51718">
    <property type="entry name" value="G_DYNAMIN_2"/>
    <property type="match status" value="1"/>
</dbReference>
<protein>
    <submittedName>
        <fullName evidence="3">Interferon-induced GTP-binding protein Mx</fullName>
    </submittedName>
</protein>